<dbReference type="Proteomes" id="UP001456524">
    <property type="component" value="Unassembled WGS sequence"/>
</dbReference>
<dbReference type="EMBL" id="JBBWUH010000015">
    <property type="protein sequence ID" value="KAK8152091.1"/>
    <property type="molecule type" value="Genomic_DNA"/>
</dbReference>
<evidence type="ECO:0008006" key="3">
    <source>
        <dbReference type="Google" id="ProtNLM"/>
    </source>
</evidence>
<gene>
    <name evidence="1" type="ORF">IWX90DRAFT_445958</name>
</gene>
<organism evidence="1 2">
    <name type="scientific">Phyllosticta citrichinensis</name>
    <dbReference type="NCBI Taxonomy" id="1130410"/>
    <lineage>
        <taxon>Eukaryota</taxon>
        <taxon>Fungi</taxon>
        <taxon>Dikarya</taxon>
        <taxon>Ascomycota</taxon>
        <taxon>Pezizomycotina</taxon>
        <taxon>Dothideomycetes</taxon>
        <taxon>Dothideomycetes incertae sedis</taxon>
        <taxon>Botryosphaeriales</taxon>
        <taxon>Phyllostictaceae</taxon>
        <taxon>Phyllosticta</taxon>
    </lineage>
</organism>
<reference evidence="1 2" key="1">
    <citation type="journal article" date="2022" name="G3 (Bethesda)">
        <title>Enemy or ally: a genomic approach to elucidate the lifestyle of Phyllosticta citrichinaensis.</title>
        <authorList>
            <person name="Buijs V.A."/>
            <person name="Groenewald J.Z."/>
            <person name="Haridas S."/>
            <person name="LaButti K.M."/>
            <person name="Lipzen A."/>
            <person name="Martin F.M."/>
            <person name="Barry K."/>
            <person name="Grigoriev I.V."/>
            <person name="Crous P.W."/>
            <person name="Seidl M.F."/>
        </authorList>
    </citation>
    <scope>NUCLEOTIDE SEQUENCE [LARGE SCALE GENOMIC DNA]</scope>
    <source>
        <strain evidence="1 2">CBS 129764</strain>
    </source>
</reference>
<accession>A0ABR1XFG6</accession>
<comment type="caution">
    <text evidence="1">The sequence shown here is derived from an EMBL/GenBank/DDBJ whole genome shotgun (WGS) entry which is preliminary data.</text>
</comment>
<protein>
    <recommendedName>
        <fullName evidence="3">Secreted protein</fullName>
    </recommendedName>
</protein>
<name>A0ABR1XFG6_9PEZI</name>
<proteinExistence type="predicted"/>
<evidence type="ECO:0000313" key="1">
    <source>
        <dbReference type="EMBL" id="KAK8152091.1"/>
    </source>
</evidence>
<evidence type="ECO:0000313" key="2">
    <source>
        <dbReference type="Proteomes" id="UP001456524"/>
    </source>
</evidence>
<sequence length="90" mass="9943">MPLISKFPSLPWPLLLAVATIYTEPCPLYLVWPLPLLLNITTTNTEYPPLSTSLVALICYCHPFVAAVQLEYLPHTHNSLSPSLPSGFPP</sequence>
<keyword evidence="2" id="KW-1185">Reference proteome</keyword>